<keyword evidence="1" id="KW-0233">DNA recombination</keyword>
<dbReference type="InterPro" id="IPR013762">
    <property type="entry name" value="Integrase-like_cat_sf"/>
</dbReference>
<dbReference type="AlphaFoldDB" id="A0A223S8U0"/>
<dbReference type="Proteomes" id="UP000215005">
    <property type="component" value="Chromosome"/>
</dbReference>
<accession>A0A223S8U0</accession>
<dbReference type="SUPFAM" id="SSF56349">
    <property type="entry name" value="DNA breaking-rejoining enzymes"/>
    <property type="match status" value="1"/>
</dbReference>
<dbReference type="KEGG" id="ngv:CDO52_18510"/>
<organism evidence="2 3">
    <name type="scientific">Nocardiopsis gilva YIM 90087</name>
    <dbReference type="NCBI Taxonomy" id="1235441"/>
    <lineage>
        <taxon>Bacteria</taxon>
        <taxon>Bacillati</taxon>
        <taxon>Actinomycetota</taxon>
        <taxon>Actinomycetes</taxon>
        <taxon>Streptosporangiales</taxon>
        <taxon>Nocardiopsidaceae</taxon>
        <taxon>Nocardiopsis</taxon>
    </lineage>
</organism>
<reference evidence="2 3" key="1">
    <citation type="submission" date="2017-08" db="EMBL/GenBank/DDBJ databases">
        <title>The complete genome sequence of Nocardiopsis gilva YIM 90087.</title>
        <authorList>
            <person name="Yin M."/>
            <person name="Tang S."/>
        </authorList>
    </citation>
    <scope>NUCLEOTIDE SEQUENCE [LARGE SCALE GENOMIC DNA]</scope>
    <source>
        <strain evidence="2 3">YIM 90087</strain>
    </source>
</reference>
<dbReference type="GO" id="GO:0015074">
    <property type="term" value="P:DNA integration"/>
    <property type="evidence" value="ECO:0007669"/>
    <property type="project" value="InterPro"/>
</dbReference>
<protein>
    <submittedName>
        <fullName evidence="2">Integrase</fullName>
    </submittedName>
</protein>
<evidence type="ECO:0000313" key="3">
    <source>
        <dbReference type="Proteomes" id="UP000215005"/>
    </source>
</evidence>
<evidence type="ECO:0000256" key="1">
    <source>
        <dbReference type="ARBA" id="ARBA00023172"/>
    </source>
</evidence>
<dbReference type="GO" id="GO:0006310">
    <property type="term" value="P:DNA recombination"/>
    <property type="evidence" value="ECO:0007669"/>
    <property type="project" value="UniProtKB-KW"/>
</dbReference>
<keyword evidence="3" id="KW-1185">Reference proteome</keyword>
<proteinExistence type="predicted"/>
<dbReference type="EMBL" id="CP022753">
    <property type="protein sequence ID" value="ASU84531.1"/>
    <property type="molecule type" value="Genomic_DNA"/>
</dbReference>
<gene>
    <name evidence="2" type="ORF">CDO52_18510</name>
</gene>
<dbReference type="Gene3D" id="1.10.443.10">
    <property type="entry name" value="Intergrase catalytic core"/>
    <property type="match status" value="1"/>
</dbReference>
<sequence length="73" mass="8110">MVTDEEFHSPLARLVCSLRHTCVSTWLNAGVSETLGTRWAGHSVAVLKKIYAKCIVGEEERAKRQIQDARQAG</sequence>
<evidence type="ECO:0000313" key="2">
    <source>
        <dbReference type="EMBL" id="ASU84531.1"/>
    </source>
</evidence>
<dbReference type="InterPro" id="IPR011010">
    <property type="entry name" value="DNA_brk_join_enz"/>
</dbReference>
<name>A0A223S8U0_9ACTN</name>
<dbReference type="GO" id="GO:0003677">
    <property type="term" value="F:DNA binding"/>
    <property type="evidence" value="ECO:0007669"/>
    <property type="project" value="InterPro"/>
</dbReference>
<dbReference type="RefSeq" id="WP_017618136.1">
    <property type="nucleotide sequence ID" value="NZ_ANBG01000141.1"/>
</dbReference>